<dbReference type="SUPFAM" id="SSF52058">
    <property type="entry name" value="L domain-like"/>
    <property type="match status" value="1"/>
</dbReference>
<proteinExistence type="predicted"/>
<sequence length="189" mass="21224">MILENGGLYAVERLCLVQVEHIHCWLVCGASMLGKNIGTKGEEEENPSLSLGFTILHSHQQCVTIPVPPHPCQPLLLSGYSHLSKYKWKNIFRILNANPLTTVQDPYLFNLPALKYLDLGATQVSHTTVDKILTVSLRLEKLNISGNNLQEIHKESFAGLLSLQYLSRLMVYFKHFTEVTSLILTIEAP</sequence>
<gene>
    <name evidence="1" type="ORF">HJG59_009461</name>
</gene>
<dbReference type="PROSITE" id="PS51450">
    <property type="entry name" value="LRR"/>
    <property type="match status" value="1"/>
</dbReference>
<evidence type="ECO:0000313" key="1">
    <source>
        <dbReference type="EMBL" id="KAF6416164.1"/>
    </source>
</evidence>
<dbReference type="PANTHER" id="PTHR23045:SF9">
    <property type="entry name" value="LEUCINE RICH REPEAT CONTAINING 37A-RELATED"/>
    <property type="match status" value="1"/>
</dbReference>
<dbReference type="EMBL" id="JACASF010000019">
    <property type="protein sequence ID" value="KAF6416164.1"/>
    <property type="molecule type" value="Genomic_DNA"/>
</dbReference>
<reference evidence="1 2" key="1">
    <citation type="journal article" date="2020" name="Nature">
        <title>Six reference-quality genomes reveal evolution of bat adaptations.</title>
        <authorList>
            <person name="Jebb D."/>
            <person name="Huang Z."/>
            <person name="Pippel M."/>
            <person name="Hughes G.M."/>
            <person name="Lavrichenko K."/>
            <person name="Devanna P."/>
            <person name="Winkler S."/>
            <person name="Jermiin L.S."/>
            <person name="Skirmuntt E.C."/>
            <person name="Katzourakis A."/>
            <person name="Burkitt-Gray L."/>
            <person name="Ray D.A."/>
            <person name="Sullivan K.A.M."/>
            <person name="Roscito J.G."/>
            <person name="Kirilenko B.M."/>
            <person name="Davalos L.M."/>
            <person name="Corthals A.P."/>
            <person name="Power M.L."/>
            <person name="Jones G."/>
            <person name="Ransome R.D."/>
            <person name="Dechmann D.K.N."/>
            <person name="Locatelli A.G."/>
            <person name="Puechmaille S.J."/>
            <person name="Fedrigo O."/>
            <person name="Jarvis E.D."/>
            <person name="Hiller M."/>
            <person name="Vernes S.C."/>
            <person name="Myers E.W."/>
            <person name="Teeling E.C."/>
        </authorList>
    </citation>
    <scope>NUCLEOTIDE SEQUENCE [LARGE SCALE GENOMIC DNA]</scope>
    <source>
        <strain evidence="1">MMolMol1</strain>
        <tissue evidence="1">Muscle</tissue>
    </source>
</reference>
<comment type="caution">
    <text evidence="1">The sequence shown here is derived from an EMBL/GenBank/DDBJ whole genome shotgun (WGS) entry which is preliminary data.</text>
</comment>
<dbReference type="Gene3D" id="3.80.10.10">
    <property type="entry name" value="Ribonuclease Inhibitor"/>
    <property type="match status" value="1"/>
</dbReference>
<evidence type="ECO:0000313" key="2">
    <source>
        <dbReference type="Proteomes" id="UP000550707"/>
    </source>
</evidence>
<dbReference type="Proteomes" id="UP000550707">
    <property type="component" value="Unassembled WGS sequence"/>
</dbReference>
<name>A0A7J8CYW3_MOLMO</name>
<dbReference type="InterPro" id="IPR032675">
    <property type="entry name" value="LRR_dom_sf"/>
</dbReference>
<dbReference type="PANTHER" id="PTHR23045">
    <property type="entry name" value="LEUCINE-RICH REPEAT-CONTAINING PROTEIN 37A"/>
    <property type="match status" value="1"/>
</dbReference>
<dbReference type="InterPro" id="IPR001611">
    <property type="entry name" value="Leu-rich_rpt"/>
</dbReference>
<dbReference type="InterPro" id="IPR015753">
    <property type="entry name" value="LRRC37"/>
</dbReference>
<accession>A0A7J8CYW3</accession>
<dbReference type="AlphaFoldDB" id="A0A7J8CYW3"/>
<protein>
    <submittedName>
        <fullName evidence="1">Uncharacterized protein</fullName>
    </submittedName>
</protein>
<organism evidence="1 2">
    <name type="scientific">Molossus molossus</name>
    <name type="common">Pallas' mastiff bat</name>
    <name type="synonym">Vespertilio molossus</name>
    <dbReference type="NCBI Taxonomy" id="27622"/>
    <lineage>
        <taxon>Eukaryota</taxon>
        <taxon>Metazoa</taxon>
        <taxon>Chordata</taxon>
        <taxon>Craniata</taxon>
        <taxon>Vertebrata</taxon>
        <taxon>Euteleostomi</taxon>
        <taxon>Mammalia</taxon>
        <taxon>Eutheria</taxon>
        <taxon>Laurasiatheria</taxon>
        <taxon>Chiroptera</taxon>
        <taxon>Yangochiroptera</taxon>
        <taxon>Molossidae</taxon>
        <taxon>Molossus</taxon>
    </lineage>
</organism>
<keyword evidence="2" id="KW-1185">Reference proteome</keyword>